<dbReference type="AlphaFoldDB" id="A0A433RP45"/>
<reference evidence="1 2" key="1">
    <citation type="submission" date="2014-11" db="EMBL/GenBank/DDBJ databases">
        <title>Genome sequence and analysis of novel Kurthia sp.</title>
        <authorList>
            <person name="Lawson J.N."/>
            <person name="Gonzalez J.E."/>
            <person name="Rinauldi L."/>
            <person name="Xuan Z."/>
            <person name="Firman A."/>
            <person name="Shaddox L."/>
            <person name="Trudeau A."/>
            <person name="Shah S."/>
            <person name="Reiman D."/>
        </authorList>
    </citation>
    <scope>NUCLEOTIDE SEQUENCE [LARGE SCALE GENOMIC DNA]</scope>
    <source>
        <strain evidence="1 2">3B1D</strain>
    </source>
</reference>
<proteinExistence type="predicted"/>
<keyword evidence="2" id="KW-1185">Reference proteome</keyword>
<evidence type="ECO:0000313" key="2">
    <source>
        <dbReference type="Proteomes" id="UP000288623"/>
    </source>
</evidence>
<dbReference type="Proteomes" id="UP000288623">
    <property type="component" value="Unassembled WGS sequence"/>
</dbReference>
<evidence type="ECO:0000313" key="1">
    <source>
        <dbReference type="EMBL" id="RUS50876.1"/>
    </source>
</evidence>
<feature type="non-terminal residue" evidence="1">
    <location>
        <position position="1"/>
    </location>
</feature>
<comment type="caution">
    <text evidence="1">The sequence shown here is derived from an EMBL/GenBank/DDBJ whole genome shotgun (WGS) entry which is preliminary data.</text>
</comment>
<gene>
    <name evidence="1" type="ORF">QI30_18955</name>
</gene>
<evidence type="ECO:0008006" key="3">
    <source>
        <dbReference type="Google" id="ProtNLM"/>
    </source>
</evidence>
<organism evidence="1 2">
    <name type="scientific">Candidatus Kurthia intestinigallinarum</name>
    <dbReference type="NCBI Taxonomy" id="1562256"/>
    <lineage>
        <taxon>Bacteria</taxon>
        <taxon>Bacillati</taxon>
        <taxon>Bacillota</taxon>
        <taxon>Bacilli</taxon>
        <taxon>Bacillales</taxon>
        <taxon>Caryophanaceae</taxon>
        <taxon>Kurthia</taxon>
    </lineage>
</organism>
<accession>A0A433RP45</accession>
<name>A0A433RP45_9BACL</name>
<sequence length="93" mass="10512">TYSRRFEKVKDAFLESVLKSGNQQDYLLLTSNTWSTHIGRGIFTNILLDLGLSATQVALARGDRNINSALHYVDEHTMLSTVQDAINNFRILL</sequence>
<dbReference type="EMBL" id="JTFC01000114">
    <property type="protein sequence ID" value="RUS50876.1"/>
    <property type="molecule type" value="Genomic_DNA"/>
</dbReference>
<protein>
    <recommendedName>
        <fullName evidence="3">Integrase</fullName>
    </recommendedName>
</protein>